<dbReference type="GO" id="GO:0016712">
    <property type="term" value="F:oxidoreductase activity, acting on paired donors, with incorporation or reduction of molecular oxygen, reduced flavin or flavoprotein as one donor, and incorporation of one atom of oxygen"/>
    <property type="evidence" value="ECO:0007669"/>
    <property type="project" value="TreeGrafter"/>
</dbReference>
<dbReference type="Gene3D" id="1.10.630.10">
    <property type="entry name" value="Cytochrome P450"/>
    <property type="match status" value="1"/>
</dbReference>
<dbReference type="SUPFAM" id="SSF48264">
    <property type="entry name" value="Cytochrome P450"/>
    <property type="match status" value="1"/>
</dbReference>
<dbReference type="InterPro" id="IPR017972">
    <property type="entry name" value="Cyt_P450_CS"/>
</dbReference>
<dbReference type="PRINTS" id="PR00463">
    <property type="entry name" value="EP450I"/>
</dbReference>
<comment type="cofactor">
    <cofactor evidence="1 8">
        <name>heme</name>
        <dbReference type="ChEBI" id="CHEBI:30413"/>
    </cofactor>
</comment>
<dbReference type="InterPro" id="IPR001128">
    <property type="entry name" value="Cyt_P450"/>
</dbReference>
<reference evidence="11" key="1">
    <citation type="submission" date="2019-08" db="EMBL/GenBank/DDBJ databases">
        <title>The genome of the North American firefly Photinus pyralis.</title>
        <authorList>
            <consortium name="Photinus pyralis genome working group"/>
            <person name="Fallon T.R."/>
            <person name="Sander Lower S.E."/>
            <person name="Weng J.-K."/>
        </authorList>
    </citation>
    <scope>NUCLEOTIDE SEQUENCE</scope>
    <source>
        <strain evidence="11">TRF0915ILg1</strain>
        <tissue evidence="11">Whole body</tissue>
    </source>
</reference>
<protein>
    <submittedName>
        <fullName evidence="11">Uncharacterized protein</fullName>
    </submittedName>
</protein>
<dbReference type="GO" id="GO:0020037">
    <property type="term" value="F:heme binding"/>
    <property type="evidence" value="ECO:0007669"/>
    <property type="project" value="InterPro"/>
</dbReference>
<dbReference type="CDD" id="cd20651">
    <property type="entry name" value="CYP15A1-like"/>
    <property type="match status" value="1"/>
</dbReference>
<dbReference type="PANTHER" id="PTHR24300:SF376">
    <property type="entry name" value="CYTOCHROME P450 15A1"/>
    <property type="match status" value="1"/>
</dbReference>
<dbReference type="PRINTS" id="PR00385">
    <property type="entry name" value="P450"/>
</dbReference>
<evidence type="ECO:0000256" key="2">
    <source>
        <dbReference type="ARBA" id="ARBA00010617"/>
    </source>
</evidence>
<dbReference type="GO" id="GO:0005506">
    <property type="term" value="F:iron ion binding"/>
    <property type="evidence" value="ECO:0007669"/>
    <property type="project" value="InterPro"/>
</dbReference>
<keyword evidence="7 9" id="KW-0503">Monooxygenase</keyword>
<dbReference type="Proteomes" id="UP000801492">
    <property type="component" value="Unassembled WGS sequence"/>
</dbReference>
<evidence type="ECO:0000256" key="8">
    <source>
        <dbReference type="PIRSR" id="PIRSR602401-1"/>
    </source>
</evidence>
<evidence type="ECO:0000256" key="3">
    <source>
        <dbReference type="ARBA" id="ARBA00022617"/>
    </source>
</evidence>
<keyword evidence="4 8" id="KW-0479">Metal-binding</keyword>
<dbReference type="GO" id="GO:0008395">
    <property type="term" value="F:steroid hydroxylase activity"/>
    <property type="evidence" value="ECO:0007669"/>
    <property type="project" value="TreeGrafter"/>
</dbReference>
<gene>
    <name evidence="11" type="ORF">ILUMI_04967</name>
</gene>
<comment type="similarity">
    <text evidence="2 9">Belongs to the cytochrome P450 family.</text>
</comment>
<comment type="caution">
    <text evidence="11">The sequence shown here is derived from an EMBL/GenBank/DDBJ whole genome shotgun (WGS) entry which is preliminary data.</text>
</comment>
<evidence type="ECO:0000256" key="4">
    <source>
        <dbReference type="ARBA" id="ARBA00022723"/>
    </source>
</evidence>
<keyword evidence="12" id="KW-1185">Reference proteome</keyword>
<keyword evidence="5 9" id="KW-0560">Oxidoreductase</keyword>
<evidence type="ECO:0000256" key="9">
    <source>
        <dbReference type="RuleBase" id="RU000461"/>
    </source>
</evidence>
<dbReference type="PROSITE" id="PS00086">
    <property type="entry name" value="CYTOCHROME_P450"/>
    <property type="match status" value="1"/>
</dbReference>
<proteinExistence type="inferred from homology"/>
<dbReference type="OrthoDB" id="3934656at2759"/>
<accession>A0A8K0D860</accession>
<feature type="chain" id="PRO_5035459924" evidence="10">
    <location>
        <begin position="18"/>
        <end position="494"/>
    </location>
</feature>
<dbReference type="FunFam" id="1.10.630.10:FF:000036">
    <property type="entry name" value="CYtochrome P450 family"/>
    <property type="match status" value="1"/>
</dbReference>
<keyword evidence="3 8" id="KW-0349">Heme</keyword>
<evidence type="ECO:0000313" key="11">
    <source>
        <dbReference type="EMBL" id="KAF2901223.1"/>
    </source>
</evidence>
<evidence type="ECO:0000256" key="7">
    <source>
        <dbReference type="ARBA" id="ARBA00023033"/>
    </source>
</evidence>
<evidence type="ECO:0000313" key="12">
    <source>
        <dbReference type="Proteomes" id="UP000801492"/>
    </source>
</evidence>
<evidence type="ECO:0000256" key="1">
    <source>
        <dbReference type="ARBA" id="ARBA00001971"/>
    </source>
</evidence>
<evidence type="ECO:0000256" key="5">
    <source>
        <dbReference type="ARBA" id="ARBA00023002"/>
    </source>
</evidence>
<dbReference type="Pfam" id="PF00067">
    <property type="entry name" value="p450"/>
    <property type="match status" value="1"/>
</dbReference>
<dbReference type="GO" id="GO:0006805">
    <property type="term" value="P:xenobiotic metabolic process"/>
    <property type="evidence" value="ECO:0007669"/>
    <property type="project" value="TreeGrafter"/>
</dbReference>
<dbReference type="InterPro" id="IPR002401">
    <property type="entry name" value="Cyt_P450_E_grp-I"/>
</dbReference>
<keyword evidence="10" id="KW-0732">Signal</keyword>
<organism evidence="11 12">
    <name type="scientific">Ignelater luminosus</name>
    <name type="common">Cucubano</name>
    <name type="synonym">Pyrophorus luminosus</name>
    <dbReference type="NCBI Taxonomy" id="2038154"/>
    <lineage>
        <taxon>Eukaryota</taxon>
        <taxon>Metazoa</taxon>
        <taxon>Ecdysozoa</taxon>
        <taxon>Arthropoda</taxon>
        <taxon>Hexapoda</taxon>
        <taxon>Insecta</taxon>
        <taxon>Pterygota</taxon>
        <taxon>Neoptera</taxon>
        <taxon>Endopterygota</taxon>
        <taxon>Coleoptera</taxon>
        <taxon>Polyphaga</taxon>
        <taxon>Elateriformia</taxon>
        <taxon>Elateroidea</taxon>
        <taxon>Elateridae</taxon>
        <taxon>Agrypninae</taxon>
        <taxon>Pyrophorini</taxon>
        <taxon>Ignelater</taxon>
    </lineage>
</organism>
<dbReference type="InterPro" id="IPR036396">
    <property type="entry name" value="Cyt_P450_sf"/>
</dbReference>
<feature type="signal peptide" evidence="10">
    <location>
        <begin position="1"/>
        <end position="17"/>
    </location>
</feature>
<evidence type="ECO:0000256" key="6">
    <source>
        <dbReference type="ARBA" id="ARBA00023004"/>
    </source>
</evidence>
<dbReference type="InterPro" id="IPR050182">
    <property type="entry name" value="Cytochrome_P450_fam2"/>
</dbReference>
<dbReference type="GO" id="GO:0006082">
    <property type="term" value="P:organic acid metabolic process"/>
    <property type="evidence" value="ECO:0007669"/>
    <property type="project" value="TreeGrafter"/>
</dbReference>
<dbReference type="PANTHER" id="PTHR24300">
    <property type="entry name" value="CYTOCHROME P450 508A4-RELATED"/>
    <property type="match status" value="1"/>
</dbReference>
<feature type="binding site" description="axial binding residue" evidence="8">
    <location>
        <position position="436"/>
    </location>
    <ligand>
        <name>heme</name>
        <dbReference type="ChEBI" id="CHEBI:30413"/>
    </ligand>
    <ligandPart>
        <name>Fe</name>
        <dbReference type="ChEBI" id="CHEBI:18248"/>
    </ligandPart>
</feature>
<name>A0A8K0D860_IGNLU</name>
<evidence type="ECO:0000256" key="10">
    <source>
        <dbReference type="SAM" id="SignalP"/>
    </source>
</evidence>
<sequence>MLIIYLSLCLLVSLLVGSIIKPRNFPLGPIWLPIVGSLPRVQKLSKKLGGLHLSFLELTKEFKTNVLGLKLGNDIVVVISSYPLIREVLTNGNYDGRPDNFFVRLRCYGTRRGITCTDGPFWKAQKVFVSSHLSSLGFGKRIMEHKIREELEEVLAVIKSDGKKLYIGRVVSQAVINVLWSITAGKRISKEDLRFNKLLDLLAKRTRAFDMSGGLLGQYPWLRFIAPEKTGYNLIKSLNEEIKEFFMETINEHNETWTEDRDDDLIYAFISEMKRPGRDHAMFSIQQLLMICLDLFIAGSNATSNTIDFALLTMLLHPDIQDKVQDSLDGYYKEHRNLDYHDRDHIPYVEAVLSEIERYCNVAPLIGPRRVSEDTMLEGYLIPKNSTVLVNAYSIYVDKEIWKDPEVFRPERFLDSKGKFVYNKVLMPFGLGRRRCLGESLARHCVFIFFSEILRNYTIRPVEGLPLPTLKPLPGLTLSPQKYLARFVPRKNVP</sequence>
<dbReference type="AlphaFoldDB" id="A0A8K0D860"/>
<keyword evidence="6 8" id="KW-0408">Iron</keyword>
<dbReference type="GO" id="GO:0005737">
    <property type="term" value="C:cytoplasm"/>
    <property type="evidence" value="ECO:0007669"/>
    <property type="project" value="TreeGrafter"/>
</dbReference>
<dbReference type="EMBL" id="VTPC01001781">
    <property type="protein sequence ID" value="KAF2901223.1"/>
    <property type="molecule type" value="Genomic_DNA"/>
</dbReference>